<feature type="binding site" evidence="5">
    <location>
        <position position="65"/>
    </location>
    <ligand>
        <name>a divalent metal cation</name>
        <dbReference type="ChEBI" id="CHEBI:60240"/>
        <label>1</label>
    </ligand>
</feature>
<accession>A0A892ZMX7</accession>
<dbReference type="RefSeq" id="WP_230340281.1">
    <property type="nucleotide sequence ID" value="NZ_CP069798.1"/>
</dbReference>
<proteinExistence type="inferred from homology"/>
<protein>
    <recommendedName>
        <fullName evidence="3">GTP cyclohydrolase 1 type 2 homolog</fullName>
    </recommendedName>
</protein>
<evidence type="ECO:0000256" key="4">
    <source>
        <dbReference type="ARBA" id="ARBA00022723"/>
    </source>
</evidence>
<evidence type="ECO:0000256" key="1">
    <source>
        <dbReference type="ARBA" id="ARBA00006964"/>
    </source>
</evidence>
<dbReference type="Gene3D" id="3.40.1390.30">
    <property type="entry name" value="NIF3 (NGG1p interacting factor 3)-like"/>
    <property type="match status" value="2"/>
</dbReference>
<feature type="binding site" evidence="5">
    <location>
        <position position="222"/>
    </location>
    <ligand>
        <name>a divalent metal cation</name>
        <dbReference type="ChEBI" id="CHEBI:60240"/>
        <label>1</label>
    </ligand>
</feature>
<dbReference type="SUPFAM" id="SSF102705">
    <property type="entry name" value="NIF3 (NGG1p interacting factor 3)-like"/>
    <property type="match status" value="1"/>
</dbReference>
<keyword evidence="4 5" id="KW-0479">Metal-binding</keyword>
<gene>
    <name evidence="6" type="ORF">JQU52_06320</name>
</gene>
<dbReference type="EMBL" id="CP069798">
    <property type="protein sequence ID" value="QRQ82984.1"/>
    <property type="molecule type" value="Genomic_DNA"/>
</dbReference>
<evidence type="ECO:0000256" key="5">
    <source>
        <dbReference type="PIRSR" id="PIRSR602678-1"/>
    </source>
</evidence>
<sequence length="250" mass="26875">MVLRNDIIDWCNQQLAIAQFKDYAPNGLQVEGAAQVNKIVCAVTASRAAIEFAAAEGADMLLVHHGLFWKSEPVGIVGWKRQRIAALLAHNINLVGYHLPLDVHPQWGNNAQLAARLGWQVEAQTGEQNLLMLGRLPEAVTLTRLQADIGATLGAAPLLISDKPNRMAHKIAWCSGGAQGFFQAAIDLGVDAFITGEVSEAQYHLAHETGVAFLAAGHHASERYGVQALAAAVEAQFGLPFVFFDQANPV</sequence>
<feature type="binding site" evidence="5">
    <location>
        <position position="64"/>
    </location>
    <ligand>
        <name>a divalent metal cation</name>
        <dbReference type="ChEBI" id="CHEBI:60240"/>
        <label>2</label>
    </ligand>
</feature>
<evidence type="ECO:0000256" key="2">
    <source>
        <dbReference type="ARBA" id="ARBA00011643"/>
    </source>
</evidence>
<dbReference type="AlphaFoldDB" id="A0A892ZMX7"/>
<comment type="subunit">
    <text evidence="2">Homohexamer.</text>
</comment>
<feature type="binding site" evidence="5">
    <location>
        <position position="218"/>
    </location>
    <ligand>
        <name>a divalent metal cation</name>
        <dbReference type="ChEBI" id="CHEBI:60240"/>
        <label>1</label>
    </ligand>
</feature>
<dbReference type="PANTHER" id="PTHR13799:SF14">
    <property type="entry name" value="GTP CYCLOHYDROLASE 1 TYPE 2 HOMOLOG"/>
    <property type="match status" value="1"/>
</dbReference>
<dbReference type="InterPro" id="IPR002678">
    <property type="entry name" value="DUF34/NIF3"/>
</dbReference>
<evidence type="ECO:0000313" key="7">
    <source>
        <dbReference type="Proteomes" id="UP000653156"/>
    </source>
</evidence>
<dbReference type="KEGG" id="ptes:JQU52_06320"/>
<comment type="similarity">
    <text evidence="1">Belongs to the GTP cyclohydrolase I type 2/NIF3 family.</text>
</comment>
<name>A0A892ZMX7_9NEIS</name>
<evidence type="ECO:0000256" key="3">
    <source>
        <dbReference type="ARBA" id="ARBA00022112"/>
    </source>
</evidence>
<dbReference type="PANTHER" id="PTHR13799">
    <property type="entry name" value="NGG1 INTERACTING FACTOR 3"/>
    <property type="match status" value="1"/>
</dbReference>
<reference evidence="6" key="1">
    <citation type="submission" date="2021-02" db="EMBL/GenBank/DDBJ databases">
        <title>Neisseriaceae sp. 26B isolated from the cloaca of a Common Toad-headed Turtle (Mesoclemmys nasuta).</title>
        <authorList>
            <person name="Spergser J."/>
            <person name="Busse H.-J."/>
        </authorList>
    </citation>
    <scope>NUCLEOTIDE SEQUENCE</scope>
    <source>
        <strain evidence="6">26B</strain>
    </source>
</reference>
<keyword evidence="7" id="KW-1185">Reference proteome</keyword>
<dbReference type="GO" id="GO:0046872">
    <property type="term" value="F:metal ion binding"/>
    <property type="evidence" value="ECO:0007669"/>
    <property type="project" value="UniProtKB-KW"/>
</dbReference>
<evidence type="ECO:0000313" key="6">
    <source>
        <dbReference type="EMBL" id="QRQ82984.1"/>
    </source>
</evidence>
<dbReference type="Proteomes" id="UP000653156">
    <property type="component" value="Chromosome"/>
</dbReference>
<dbReference type="GO" id="GO:0005737">
    <property type="term" value="C:cytoplasm"/>
    <property type="evidence" value="ECO:0007669"/>
    <property type="project" value="TreeGrafter"/>
</dbReference>
<dbReference type="Pfam" id="PF01784">
    <property type="entry name" value="DUF34_NIF3"/>
    <property type="match status" value="1"/>
</dbReference>
<dbReference type="FunFam" id="3.40.1390.30:FF:000002">
    <property type="entry name" value="Nif3-like dinuclear metal center protein"/>
    <property type="match status" value="1"/>
</dbReference>
<feature type="binding site" evidence="5">
    <location>
        <position position="102"/>
    </location>
    <ligand>
        <name>a divalent metal cation</name>
        <dbReference type="ChEBI" id="CHEBI:60240"/>
        <label>1</label>
    </ligand>
</feature>
<organism evidence="6 7">
    <name type="scientific">Paralysiella testudinis</name>
    <dbReference type="NCBI Taxonomy" id="2809020"/>
    <lineage>
        <taxon>Bacteria</taxon>
        <taxon>Pseudomonadati</taxon>
        <taxon>Pseudomonadota</taxon>
        <taxon>Betaproteobacteria</taxon>
        <taxon>Neisseriales</taxon>
        <taxon>Neisseriaceae</taxon>
        <taxon>Paralysiella</taxon>
    </lineage>
</organism>
<dbReference type="InterPro" id="IPR036069">
    <property type="entry name" value="DUF34/NIF3_sf"/>
</dbReference>
<dbReference type="NCBIfam" id="TIGR00486">
    <property type="entry name" value="YbgI_SA1388"/>
    <property type="match status" value="1"/>
</dbReference>